<dbReference type="InterPro" id="IPR045851">
    <property type="entry name" value="AMP-bd_C_sf"/>
</dbReference>
<dbReference type="Proteomes" id="UP000321261">
    <property type="component" value="Unassembled WGS sequence"/>
</dbReference>
<proteinExistence type="predicted"/>
<name>A0A561T0V9_9PSEU</name>
<protein>
    <submittedName>
        <fullName evidence="3">Acyl-CoA synthetase (AMP-forming)/AMP-acid ligase II</fullName>
    </submittedName>
</protein>
<dbReference type="SUPFAM" id="SSF56801">
    <property type="entry name" value="Acetyl-CoA synthetase-like"/>
    <property type="match status" value="1"/>
</dbReference>
<evidence type="ECO:0000313" key="3">
    <source>
        <dbReference type="EMBL" id="TWF80725.1"/>
    </source>
</evidence>
<dbReference type="PANTHER" id="PTHR43767:SF1">
    <property type="entry name" value="NONRIBOSOMAL PEPTIDE SYNTHASE PES1 (EUROFUNG)-RELATED"/>
    <property type="match status" value="1"/>
</dbReference>
<feature type="domain" description="AMP-dependent synthetase/ligase" evidence="1">
    <location>
        <begin position="12"/>
        <end position="394"/>
    </location>
</feature>
<dbReference type="Pfam" id="PF00501">
    <property type="entry name" value="AMP-binding"/>
    <property type="match status" value="1"/>
</dbReference>
<dbReference type="InterPro" id="IPR042099">
    <property type="entry name" value="ANL_N_sf"/>
</dbReference>
<accession>A0A561T0V9</accession>
<dbReference type="InterPro" id="IPR020845">
    <property type="entry name" value="AMP-binding_CS"/>
</dbReference>
<keyword evidence="3" id="KW-0436">Ligase</keyword>
<sequence>MTVDVSFGTVWEAVAAHLPDAVAISEPGRDHSYAEFDDRASRLAAALEAAGVGPGDTVACHLYNGAAYLETVFAAFKIGAIPVNANYRYTGHELTELLTDADAAAVVFSGSLAGNVAHAAEHVPSLRLLVRVGPGEGPEARELDELIAATPPRPHTPRPGSDQLFMYTGGTTGKPKGVIWRQADLLHSLTVAVFAPVGRTTLPATLDEAVEVAVAARTEGRAPTMMPVVPLMHGTGMFNTMGALLVGGRAVTTRPGRLDPRHVWETVVAQRVSTMIVAGNAVCQPLVDELRAAEEAGRPHDLSSLRDMISSGTAFSDRLKRAFHERGQVTITDAIASSEGGPFAFAITRSVDDLPSRFFPVPAAKVIGPGDRILEPGSGEVGVLAYSGPMPLGYYKDSAKTATTFRTIDGVRYSIPGDHAELDADGAIRFLGRRSGVINTGGEKVHPQEVEDALLTHPDVTDCAVVGVPDPTWGEIVAAVAATPAAPTEGELQDWVRRTLAGYKVPRRIVLVERLPRTPTGKLEVARARAIVERGSA</sequence>
<dbReference type="PANTHER" id="PTHR43767">
    <property type="entry name" value="LONG-CHAIN-FATTY-ACID--COA LIGASE"/>
    <property type="match status" value="1"/>
</dbReference>
<dbReference type="Pfam" id="PF13193">
    <property type="entry name" value="AMP-binding_C"/>
    <property type="match status" value="1"/>
</dbReference>
<dbReference type="Gene3D" id="3.40.50.12780">
    <property type="entry name" value="N-terminal domain of ligase-like"/>
    <property type="match status" value="1"/>
</dbReference>
<feature type="domain" description="AMP-binding enzyme C-terminal" evidence="2">
    <location>
        <begin position="449"/>
        <end position="522"/>
    </location>
</feature>
<dbReference type="PROSITE" id="PS00455">
    <property type="entry name" value="AMP_BINDING"/>
    <property type="match status" value="1"/>
</dbReference>
<evidence type="ECO:0000259" key="1">
    <source>
        <dbReference type="Pfam" id="PF00501"/>
    </source>
</evidence>
<dbReference type="EMBL" id="VIWU01000001">
    <property type="protein sequence ID" value="TWF80725.1"/>
    <property type="molecule type" value="Genomic_DNA"/>
</dbReference>
<gene>
    <name evidence="3" type="ORF">FHX44_116668</name>
</gene>
<evidence type="ECO:0000313" key="4">
    <source>
        <dbReference type="Proteomes" id="UP000321261"/>
    </source>
</evidence>
<reference evidence="3 4" key="1">
    <citation type="submission" date="2019-06" db="EMBL/GenBank/DDBJ databases">
        <title>Sequencing the genomes of 1000 actinobacteria strains.</title>
        <authorList>
            <person name="Klenk H.-P."/>
        </authorList>
    </citation>
    <scope>NUCLEOTIDE SEQUENCE [LARGE SCALE GENOMIC DNA]</scope>
    <source>
        <strain evidence="3 4">DSM 45671</strain>
    </source>
</reference>
<dbReference type="InterPro" id="IPR000873">
    <property type="entry name" value="AMP-dep_synth/lig_dom"/>
</dbReference>
<keyword evidence="4" id="KW-1185">Reference proteome</keyword>
<dbReference type="InterPro" id="IPR050237">
    <property type="entry name" value="ATP-dep_AMP-bd_enzyme"/>
</dbReference>
<dbReference type="AlphaFoldDB" id="A0A561T0V9"/>
<dbReference type="Gene3D" id="3.30.300.30">
    <property type="match status" value="1"/>
</dbReference>
<dbReference type="RefSeq" id="WP_246170720.1">
    <property type="nucleotide sequence ID" value="NZ_VIWU01000001.1"/>
</dbReference>
<dbReference type="GO" id="GO:0016878">
    <property type="term" value="F:acid-thiol ligase activity"/>
    <property type="evidence" value="ECO:0007669"/>
    <property type="project" value="UniProtKB-ARBA"/>
</dbReference>
<dbReference type="InterPro" id="IPR025110">
    <property type="entry name" value="AMP-bd_C"/>
</dbReference>
<evidence type="ECO:0000259" key="2">
    <source>
        <dbReference type="Pfam" id="PF13193"/>
    </source>
</evidence>
<comment type="caution">
    <text evidence="3">The sequence shown here is derived from an EMBL/GenBank/DDBJ whole genome shotgun (WGS) entry which is preliminary data.</text>
</comment>
<organism evidence="3 4">
    <name type="scientific">Pseudonocardia hierapolitana</name>
    <dbReference type="NCBI Taxonomy" id="1128676"/>
    <lineage>
        <taxon>Bacteria</taxon>
        <taxon>Bacillati</taxon>
        <taxon>Actinomycetota</taxon>
        <taxon>Actinomycetes</taxon>
        <taxon>Pseudonocardiales</taxon>
        <taxon>Pseudonocardiaceae</taxon>
        <taxon>Pseudonocardia</taxon>
    </lineage>
</organism>